<dbReference type="Proteomes" id="UP001152484">
    <property type="component" value="Unassembled WGS sequence"/>
</dbReference>
<dbReference type="EMBL" id="CAMAPE010000009">
    <property type="protein sequence ID" value="CAH9074352.1"/>
    <property type="molecule type" value="Genomic_DNA"/>
</dbReference>
<protein>
    <submittedName>
        <fullName evidence="2">Uncharacterized protein</fullName>
    </submittedName>
</protein>
<feature type="region of interest" description="Disordered" evidence="1">
    <location>
        <begin position="80"/>
        <end position="108"/>
    </location>
</feature>
<feature type="compositionally biased region" description="Basic and acidic residues" evidence="1">
    <location>
        <begin position="38"/>
        <end position="53"/>
    </location>
</feature>
<organism evidence="2 3">
    <name type="scientific">Cuscuta europaea</name>
    <name type="common">European dodder</name>
    <dbReference type="NCBI Taxonomy" id="41803"/>
    <lineage>
        <taxon>Eukaryota</taxon>
        <taxon>Viridiplantae</taxon>
        <taxon>Streptophyta</taxon>
        <taxon>Embryophyta</taxon>
        <taxon>Tracheophyta</taxon>
        <taxon>Spermatophyta</taxon>
        <taxon>Magnoliopsida</taxon>
        <taxon>eudicotyledons</taxon>
        <taxon>Gunneridae</taxon>
        <taxon>Pentapetalae</taxon>
        <taxon>asterids</taxon>
        <taxon>lamiids</taxon>
        <taxon>Solanales</taxon>
        <taxon>Convolvulaceae</taxon>
        <taxon>Cuscuteae</taxon>
        <taxon>Cuscuta</taxon>
        <taxon>Cuscuta subgen. Cuscuta</taxon>
    </lineage>
</organism>
<feature type="region of interest" description="Disordered" evidence="1">
    <location>
        <begin position="34"/>
        <end position="53"/>
    </location>
</feature>
<name>A0A9P0YSX4_CUSEU</name>
<gene>
    <name evidence="2" type="ORF">CEURO_LOCUS5120</name>
</gene>
<keyword evidence="3" id="KW-1185">Reference proteome</keyword>
<sequence>MRCLDDDAIKREEFKRHEQIQQTTLINLKRMTTTHKTSTLDKEKEKDLKKQSTSEYKYELEPYYAHSTKSINCFPDQILGRERPGQIPGLQGRSSERPKRQAVGLPEGDARVGQPVFLAKLLHKRRNLPEVASGQPRKQMVLDLELQPPVEPIHPMRT</sequence>
<proteinExistence type="predicted"/>
<evidence type="ECO:0000256" key="1">
    <source>
        <dbReference type="SAM" id="MobiDB-lite"/>
    </source>
</evidence>
<evidence type="ECO:0000313" key="3">
    <source>
        <dbReference type="Proteomes" id="UP001152484"/>
    </source>
</evidence>
<reference evidence="2" key="1">
    <citation type="submission" date="2022-07" db="EMBL/GenBank/DDBJ databases">
        <authorList>
            <person name="Macas J."/>
            <person name="Novak P."/>
            <person name="Neumann P."/>
        </authorList>
    </citation>
    <scope>NUCLEOTIDE SEQUENCE</scope>
</reference>
<accession>A0A9P0YSX4</accession>
<comment type="caution">
    <text evidence="2">The sequence shown here is derived from an EMBL/GenBank/DDBJ whole genome shotgun (WGS) entry which is preliminary data.</text>
</comment>
<evidence type="ECO:0000313" key="2">
    <source>
        <dbReference type="EMBL" id="CAH9074352.1"/>
    </source>
</evidence>
<dbReference type="AlphaFoldDB" id="A0A9P0YSX4"/>